<evidence type="ECO:0000256" key="4">
    <source>
        <dbReference type="SAM" id="Coils"/>
    </source>
</evidence>
<keyword evidence="3" id="KW-0238">DNA-binding</keyword>
<evidence type="ECO:0000256" key="2">
    <source>
        <dbReference type="ARBA" id="ARBA00022747"/>
    </source>
</evidence>
<sequence length="381" mass="43098">MERVKLGDIFTIKKGKKVIEDDNGKFNYVTIENLHSKKYRQKTNEVGIQVNESDILIAWDGANAGLVGFNLSGTIGSTLAQLKVNSSFKDKINPAFVYQYLDSKFDLIKSKRTGATIPHVNGAELRSMQIPIPTLDIQKAIATKLDKAQEIITYNQQLIEKYDQLTQSLFIDMFGDPVRNEKGFVLEKLEKFYISQKEGTKCGPFGGALKKEEFVESGIPVWNMDNISKNGKLVDNINLWITEEKYDALSSYSVINNDIIISRAGTVGKMCVVNTLFDNSIISTNLIRLRLNKDLLLPIYFVSLMTYFKEKISRLKTGSEGAFTHMNTGVLNNIIFPYPPITLQNQFAERIEKIEAQKQMAQESLAKSEELFQSLLQESFK</sequence>
<dbReference type="GO" id="GO:0004519">
    <property type="term" value="F:endonuclease activity"/>
    <property type="evidence" value="ECO:0007669"/>
    <property type="project" value="UniProtKB-KW"/>
</dbReference>
<keyword evidence="6" id="KW-0378">Hydrolase</keyword>
<feature type="coiled-coil region" evidence="4">
    <location>
        <begin position="344"/>
        <end position="378"/>
    </location>
</feature>
<reference evidence="6 7" key="1">
    <citation type="submission" date="2022-03" db="EMBL/GenBank/DDBJ databases">
        <title>Chryseobacterium sp. isolated from the Andong Sikhe.</title>
        <authorList>
            <person name="Won M."/>
            <person name="Kim S.-J."/>
            <person name="Kwon S.-W."/>
        </authorList>
    </citation>
    <scope>NUCLEOTIDE SEQUENCE [LARGE SCALE GENOMIC DNA]</scope>
    <source>
        <strain evidence="6 7">ADR-1</strain>
        <plasmid evidence="6 7">unnamed2</plasmid>
    </source>
</reference>
<dbReference type="SUPFAM" id="SSF116734">
    <property type="entry name" value="DNA methylase specificity domain"/>
    <property type="match status" value="2"/>
</dbReference>
<geneLocation type="plasmid" evidence="6 7">
    <name>unnamed2</name>
</geneLocation>
<keyword evidence="6" id="KW-0255">Endonuclease</keyword>
<evidence type="ECO:0000256" key="1">
    <source>
        <dbReference type="ARBA" id="ARBA00010923"/>
    </source>
</evidence>
<name>A0ABY4BPQ7_9FLAO</name>
<keyword evidence="4" id="KW-0175">Coiled coil</keyword>
<protein>
    <submittedName>
        <fullName evidence="6">Restriction endonuclease subunit S</fullName>
    </submittedName>
</protein>
<feature type="domain" description="Type I restriction modification DNA specificity" evidence="5">
    <location>
        <begin position="2"/>
        <end position="160"/>
    </location>
</feature>
<dbReference type="EMBL" id="CP094531">
    <property type="protein sequence ID" value="UOE39703.1"/>
    <property type="molecule type" value="Genomic_DNA"/>
</dbReference>
<evidence type="ECO:0000313" key="7">
    <source>
        <dbReference type="Proteomes" id="UP000831068"/>
    </source>
</evidence>
<organism evidence="6 7">
    <name type="scientific">Chryseobacterium oryzae</name>
    <dbReference type="NCBI Taxonomy" id="2929799"/>
    <lineage>
        <taxon>Bacteria</taxon>
        <taxon>Pseudomonadati</taxon>
        <taxon>Bacteroidota</taxon>
        <taxon>Flavobacteriia</taxon>
        <taxon>Flavobacteriales</taxon>
        <taxon>Weeksellaceae</taxon>
        <taxon>Chryseobacterium group</taxon>
        <taxon>Chryseobacterium</taxon>
    </lineage>
</organism>
<accession>A0ABY4BPQ7</accession>
<dbReference type="Gene3D" id="3.90.220.20">
    <property type="entry name" value="DNA methylase specificity domains"/>
    <property type="match status" value="2"/>
</dbReference>
<dbReference type="Pfam" id="PF01420">
    <property type="entry name" value="Methylase_S"/>
    <property type="match status" value="2"/>
</dbReference>
<dbReference type="InterPro" id="IPR044946">
    <property type="entry name" value="Restrct_endonuc_typeI_TRD_sf"/>
</dbReference>
<dbReference type="RefSeq" id="WP_243577840.1">
    <property type="nucleotide sequence ID" value="NZ_CP094531.1"/>
</dbReference>
<gene>
    <name evidence="6" type="ORF">MTP08_14520</name>
</gene>
<dbReference type="InterPro" id="IPR000055">
    <property type="entry name" value="Restrct_endonuc_typeI_TRD"/>
</dbReference>
<dbReference type="PANTHER" id="PTHR30408:SF12">
    <property type="entry name" value="TYPE I RESTRICTION ENZYME MJAVIII SPECIFICITY SUBUNIT"/>
    <property type="match status" value="1"/>
</dbReference>
<keyword evidence="2" id="KW-0680">Restriction system</keyword>
<evidence type="ECO:0000259" key="5">
    <source>
        <dbReference type="Pfam" id="PF01420"/>
    </source>
</evidence>
<dbReference type="PANTHER" id="PTHR30408">
    <property type="entry name" value="TYPE-1 RESTRICTION ENZYME ECOKI SPECIFICITY PROTEIN"/>
    <property type="match status" value="1"/>
</dbReference>
<keyword evidence="6" id="KW-0540">Nuclease</keyword>
<evidence type="ECO:0000256" key="3">
    <source>
        <dbReference type="ARBA" id="ARBA00023125"/>
    </source>
</evidence>
<feature type="domain" description="Type I restriction modification DNA specificity" evidence="5">
    <location>
        <begin position="208"/>
        <end position="358"/>
    </location>
</feature>
<keyword evidence="7" id="KW-1185">Reference proteome</keyword>
<keyword evidence="6" id="KW-0614">Plasmid</keyword>
<dbReference type="CDD" id="cd17263">
    <property type="entry name" value="RMtype1_S_AbaB8300I-TRD1-CR1_like"/>
    <property type="match status" value="1"/>
</dbReference>
<dbReference type="InterPro" id="IPR052021">
    <property type="entry name" value="Type-I_RS_S_subunit"/>
</dbReference>
<proteinExistence type="inferred from homology"/>
<dbReference type="Proteomes" id="UP000831068">
    <property type="component" value="Plasmid unnamed2"/>
</dbReference>
<comment type="similarity">
    <text evidence="1">Belongs to the type-I restriction system S methylase family.</text>
</comment>
<evidence type="ECO:0000313" key="6">
    <source>
        <dbReference type="EMBL" id="UOE39703.1"/>
    </source>
</evidence>